<sequence>MAPQTLARPGSGLLPAGTTPLGYAAVAPVRYAAEPRRGPQLSAAPQRGAPQRGAPPPAALQPQQRRPPPQQLRPALQEPAGPPRALPASGAATEQGTHEADRGTGHGRPSEGRRGRASTDAVSLPAESAAEEAAGDESEAQCTYNAERVIGSGTFVETDDTVAIKKVFVDRRYRSRELQVWEKMRHPNIVTLKHAFYTSGESPDELYLNMVMEYVPETVYCVMKRHGRQSLPMPRVLVQLYTYQACRALAHLRACGVVHRDIKPQNLLVDASKSHVLKLCDFGSAARVGPGQPALVAYICSRYYRAPELIFGATQYTTTVDLWSIGCVLAEMIRGRPLFPGEGGVDQLVEIVKVLGSPSQRQVLAMNPAYSGFSFPAIRPCSWRAVFRKDVGPDVIDLLAAFLQYDPEARIHPLQACAHQCFDELRQEGARVEGARLPPDLFTLTQREAQACPAALLQRLLPAGETYPSARPAAEDAHAAKAEHTRLTPHLLLLGDPGTGKSQLLQVAQELAGRTVRTSGLGCTNAGLTCAAVRDGPDFVLEAGALVLADGGVCCIDEFSTIRSHDRAAVHEAMEQQTVSVAKGGLVCRLRSRCSVVAAQNCRGGGARPRGRGGAYDRGASVSVNSGLPPPILSRFDLVVVFSEGGRGAATEEDKAESILDSTAARSAPSAEERRERRAAAPEGEEADLGGGAATCEWGHEQLRDYLAWVKDRGLVPRADSL</sequence>
<name>A0ABN9WFY8_9DINO</name>
<dbReference type="PROSITE" id="PS00847">
    <property type="entry name" value="MCM_1"/>
    <property type="match status" value="1"/>
</dbReference>
<dbReference type="InterPro" id="IPR050591">
    <property type="entry name" value="GSK-3"/>
</dbReference>
<dbReference type="Proteomes" id="UP001189429">
    <property type="component" value="Unassembled WGS sequence"/>
</dbReference>
<accession>A0ABN9WFY8</accession>
<feature type="compositionally biased region" description="Basic and acidic residues" evidence="9">
    <location>
        <begin position="96"/>
        <end position="114"/>
    </location>
</feature>
<dbReference type="InterPro" id="IPR018525">
    <property type="entry name" value="MCM_CS"/>
</dbReference>
<evidence type="ECO:0000313" key="12">
    <source>
        <dbReference type="EMBL" id="CAK0884130.1"/>
    </source>
</evidence>
<dbReference type="PROSITE" id="PS00108">
    <property type="entry name" value="PROTEIN_KINASE_ST"/>
    <property type="match status" value="1"/>
</dbReference>
<dbReference type="EMBL" id="CAUYUJ010018505">
    <property type="protein sequence ID" value="CAK0884130.1"/>
    <property type="molecule type" value="Genomic_DNA"/>
</dbReference>
<dbReference type="InterPro" id="IPR039192">
    <property type="entry name" value="STKc_GSK3"/>
</dbReference>
<dbReference type="InterPro" id="IPR031327">
    <property type="entry name" value="MCM"/>
</dbReference>
<dbReference type="SMART" id="SM00350">
    <property type="entry name" value="MCM"/>
    <property type="match status" value="1"/>
</dbReference>
<feature type="compositionally biased region" description="Acidic residues" evidence="9">
    <location>
        <begin position="129"/>
        <end position="139"/>
    </location>
</feature>
<evidence type="ECO:0000256" key="3">
    <source>
        <dbReference type="ARBA" id="ARBA00022527"/>
    </source>
</evidence>
<dbReference type="Gene3D" id="1.10.510.10">
    <property type="entry name" value="Transferase(Phosphotransferase) domain 1"/>
    <property type="match status" value="1"/>
</dbReference>
<dbReference type="EC" id="3.6.4.12" evidence="2"/>
<comment type="similarity">
    <text evidence="8">Belongs to the MCM family.</text>
</comment>
<dbReference type="SUPFAM" id="SSF56112">
    <property type="entry name" value="Protein kinase-like (PK-like)"/>
    <property type="match status" value="1"/>
</dbReference>
<dbReference type="InterPro" id="IPR001208">
    <property type="entry name" value="MCM_dom"/>
</dbReference>
<dbReference type="PRINTS" id="PR01657">
    <property type="entry name" value="MCMFAMILY"/>
</dbReference>
<evidence type="ECO:0000256" key="9">
    <source>
        <dbReference type="SAM" id="MobiDB-lite"/>
    </source>
</evidence>
<feature type="compositionally biased region" description="Low complexity" evidence="9">
    <location>
        <begin position="43"/>
        <end position="52"/>
    </location>
</feature>
<evidence type="ECO:0000256" key="5">
    <source>
        <dbReference type="ARBA" id="ARBA00022741"/>
    </source>
</evidence>
<evidence type="ECO:0000256" key="6">
    <source>
        <dbReference type="ARBA" id="ARBA00022777"/>
    </source>
</evidence>
<keyword evidence="3" id="KW-0723">Serine/threonine-protein kinase</keyword>
<dbReference type="InterPro" id="IPR011009">
    <property type="entry name" value="Kinase-like_dom_sf"/>
</dbReference>
<keyword evidence="8" id="KW-0238">DNA-binding</keyword>
<evidence type="ECO:0000259" key="11">
    <source>
        <dbReference type="PROSITE" id="PS50051"/>
    </source>
</evidence>
<evidence type="ECO:0000256" key="1">
    <source>
        <dbReference type="ARBA" id="ARBA00005527"/>
    </source>
</evidence>
<comment type="caution">
    <text evidence="12">The sequence shown here is derived from an EMBL/GenBank/DDBJ whole genome shotgun (WGS) entry which is preliminary data.</text>
</comment>
<dbReference type="PANTHER" id="PTHR24057:SF0">
    <property type="entry name" value="PROTEIN KINASE SHAGGY-RELATED"/>
    <property type="match status" value="1"/>
</dbReference>
<feature type="region of interest" description="Disordered" evidence="9">
    <location>
        <begin position="1"/>
        <end position="20"/>
    </location>
</feature>
<protein>
    <recommendedName>
        <fullName evidence="2">DNA helicase</fullName>
        <ecNumber evidence="2">3.6.4.12</ecNumber>
    </recommendedName>
</protein>
<dbReference type="Gene3D" id="3.40.50.300">
    <property type="entry name" value="P-loop containing nucleotide triphosphate hydrolases"/>
    <property type="match status" value="1"/>
</dbReference>
<dbReference type="Gene3D" id="3.30.200.20">
    <property type="entry name" value="Phosphorylase Kinase, domain 1"/>
    <property type="match status" value="1"/>
</dbReference>
<keyword evidence="6" id="KW-0418">Kinase</keyword>
<evidence type="ECO:0000256" key="8">
    <source>
        <dbReference type="RuleBase" id="RU004070"/>
    </source>
</evidence>
<organism evidence="12 13">
    <name type="scientific">Prorocentrum cordatum</name>
    <dbReference type="NCBI Taxonomy" id="2364126"/>
    <lineage>
        <taxon>Eukaryota</taxon>
        <taxon>Sar</taxon>
        <taxon>Alveolata</taxon>
        <taxon>Dinophyceae</taxon>
        <taxon>Prorocentrales</taxon>
        <taxon>Prorocentraceae</taxon>
        <taxon>Prorocentrum</taxon>
    </lineage>
</organism>
<feature type="region of interest" description="Disordered" evidence="9">
    <location>
        <begin position="34"/>
        <end position="140"/>
    </location>
</feature>
<dbReference type="PANTHER" id="PTHR24057">
    <property type="entry name" value="GLYCOGEN SYNTHASE KINASE-3 ALPHA"/>
    <property type="match status" value="1"/>
</dbReference>
<gene>
    <name evidence="12" type="ORF">PCOR1329_LOCUS66159</name>
</gene>
<proteinExistence type="inferred from homology"/>
<evidence type="ECO:0000256" key="7">
    <source>
        <dbReference type="ARBA" id="ARBA00022840"/>
    </source>
</evidence>
<dbReference type="Pfam" id="PF00493">
    <property type="entry name" value="MCM"/>
    <property type="match status" value="1"/>
</dbReference>
<dbReference type="PROSITE" id="PS50011">
    <property type="entry name" value="PROTEIN_KINASE_DOM"/>
    <property type="match status" value="1"/>
</dbReference>
<feature type="compositionally biased region" description="Basic and acidic residues" evidence="9">
    <location>
        <begin position="671"/>
        <end position="680"/>
    </location>
</feature>
<reference evidence="12" key="1">
    <citation type="submission" date="2023-10" db="EMBL/GenBank/DDBJ databases">
        <authorList>
            <person name="Chen Y."/>
            <person name="Shah S."/>
            <person name="Dougan E. K."/>
            <person name="Thang M."/>
            <person name="Chan C."/>
        </authorList>
    </citation>
    <scope>NUCLEOTIDE SEQUENCE [LARGE SCALE GENOMIC DNA]</scope>
</reference>
<evidence type="ECO:0000256" key="2">
    <source>
        <dbReference type="ARBA" id="ARBA00012551"/>
    </source>
</evidence>
<dbReference type="PROSITE" id="PS50051">
    <property type="entry name" value="MCM_2"/>
    <property type="match status" value="1"/>
</dbReference>
<keyword evidence="5 8" id="KW-0547">Nucleotide-binding</keyword>
<keyword evidence="13" id="KW-1185">Reference proteome</keyword>
<feature type="compositionally biased region" description="Pro residues" evidence="9">
    <location>
        <begin position="53"/>
        <end position="71"/>
    </location>
</feature>
<evidence type="ECO:0000256" key="4">
    <source>
        <dbReference type="ARBA" id="ARBA00022679"/>
    </source>
</evidence>
<dbReference type="SMART" id="SM00220">
    <property type="entry name" value="S_TKc"/>
    <property type="match status" value="1"/>
</dbReference>
<evidence type="ECO:0000313" key="13">
    <source>
        <dbReference type="Proteomes" id="UP001189429"/>
    </source>
</evidence>
<keyword evidence="4" id="KW-0808">Transferase</keyword>
<comment type="similarity">
    <text evidence="1">Belongs to the protein kinase superfamily. CMGC Ser/Thr protein kinase family. GSK-3 subfamily.</text>
</comment>
<dbReference type="InterPro" id="IPR008271">
    <property type="entry name" value="Ser/Thr_kinase_AS"/>
</dbReference>
<dbReference type="CDD" id="cd14137">
    <property type="entry name" value="STKc_GSK3"/>
    <property type="match status" value="1"/>
</dbReference>
<evidence type="ECO:0000259" key="10">
    <source>
        <dbReference type="PROSITE" id="PS50011"/>
    </source>
</evidence>
<dbReference type="Pfam" id="PF00069">
    <property type="entry name" value="Pkinase"/>
    <property type="match status" value="1"/>
</dbReference>
<keyword evidence="7 8" id="KW-0067">ATP-binding</keyword>
<dbReference type="SUPFAM" id="SSF52540">
    <property type="entry name" value="P-loop containing nucleoside triphosphate hydrolases"/>
    <property type="match status" value="1"/>
</dbReference>
<dbReference type="InterPro" id="IPR027417">
    <property type="entry name" value="P-loop_NTPase"/>
</dbReference>
<feature type="domain" description="Protein kinase" evidence="10">
    <location>
        <begin position="144"/>
        <end position="422"/>
    </location>
</feature>
<feature type="domain" description="MCM C-terminal AAA(+) ATPase" evidence="11">
    <location>
        <begin position="486"/>
        <end position="644"/>
    </location>
</feature>
<feature type="region of interest" description="Disordered" evidence="9">
    <location>
        <begin position="651"/>
        <end position="693"/>
    </location>
</feature>
<dbReference type="InterPro" id="IPR000719">
    <property type="entry name" value="Prot_kinase_dom"/>
</dbReference>